<keyword evidence="8" id="KW-0868">Chloride</keyword>
<dbReference type="Proteomes" id="UP000694541">
    <property type="component" value="Unplaced"/>
</dbReference>
<protein>
    <submittedName>
        <fullName evidence="9">Uncharacterized protein</fullName>
    </submittedName>
</protein>
<keyword evidence="2" id="KW-0813">Transport</keyword>
<dbReference type="GO" id="GO:0005247">
    <property type="term" value="F:voltage-gated chloride channel activity"/>
    <property type="evidence" value="ECO:0007669"/>
    <property type="project" value="TreeGrafter"/>
</dbReference>
<dbReference type="PANTHER" id="PTHR45711:SF8">
    <property type="entry name" value="H(+)_CL(-) EXCHANGE TRANSPORTER 3"/>
    <property type="match status" value="1"/>
</dbReference>
<evidence type="ECO:0000256" key="2">
    <source>
        <dbReference type="ARBA" id="ARBA00022448"/>
    </source>
</evidence>
<evidence type="ECO:0000313" key="9">
    <source>
        <dbReference type="Ensembl" id="ENSANIP00000015711.1"/>
    </source>
</evidence>
<keyword evidence="4" id="KW-1133">Transmembrane helix</keyword>
<organism evidence="9 10">
    <name type="scientific">Accipiter nisus</name>
    <name type="common">Eurasian sparrowhawk</name>
    <dbReference type="NCBI Taxonomy" id="211598"/>
    <lineage>
        <taxon>Eukaryota</taxon>
        <taxon>Metazoa</taxon>
        <taxon>Chordata</taxon>
        <taxon>Craniata</taxon>
        <taxon>Vertebrata</taxon>
        <taxon>Euteleostomi</taxon>
        <taxon>Archelosauria</taxon>
        <taxon>Archosauria</taxon>
        <taxon>Dinosauria</taxon>
        <taxon>Saurischia</taxon>
        <taxon>Theropoda</taxon>
        <taxon>Coelurosauria</taxon>
        <taxon>Aves</taxon>
        <taxon>Neognathae</taxon>
        <taxon>Neoaves</taxon>
        <taxon>Telluraves</taxon>
        <taxon>Accipitrimorphae</taxon>
        <taxon>Accipitriformes</taxon>
        <taxon>Accipitridae</taxon>
        <taxon>Accipitrinae</taxon>
        <taxon>Accipiter</taxon>
    </lineage>
</organism>
<dbReference type="SUPFAM" id="SSF81340">
    <property type="entry name" value="Clc chloride channel"/>
    <property type="match status" value="1"/>
</dbReference>
<dbReference type="GO" id="GO:0005886">
    <property type="term" value="C:plasma membrane"/>
    <property type="evidence" value="ECO:0007669"/>
    <property type="project" value="TreeGrafter"/>
</dbReference>
<name>A0A8B9N1D4_9AVES</name>
<dbReference type="GO" id="GO:0005769">
    <property type="term" value="C:early endosome"/>
    <property type="evidence" value="ECO:0007669"/>
    <property type="project" value="TreeGrafter"/>
</dbReference>
<proteinExistence type="predicted"/>
<evidence type="ECO:0000256" key="3">
    <source>
        <dbReference type="ARBA" id="ARBA00022692"/>
    </source>
</evidence>
<keyword evidence="3" id="KW-0812">Transmembrane</keyword>
<dbReference type="Pfam" id="PF00654">
    <property type="entry name" value="Voltage_CLC"/>
    <property type="match status" value="1"/>
</dbReference>
<reference evidence="9" key="2">
    <citation type="submission" date="2025-09" db="UniProtKB">
        <authorList>
            <consortium name="Ensembl"/>
        </authorList>
    </citation>
    <scope>IDENTIFICATION</scope>
</reference>
<evidence type="ECO:0000313" key="10">
    <source>
        <dbReference type="Proteomes" id="UP000694541"/>
    </source>
</evidence>
<evidence type="ECO:0000256" key="5">
    <source>
        <dbReference type="ARBA" id="ARBA00023065"/>
    </source>
</evidence>
<evidence type="ECO:0000256" key="7">
    <source>
        <dbReference type="ARBA" id="ARBA00023136"/>
    </source>
</evidence>
<dbReference type="PANTHER" id="PTHR45711">
    <property type="entry name" value="CHLORIDE CHANNEL PROTEIN"/>
    <property type="match status" value="1"/>
</dbReference>
<dbReference type="InterPro" id="IPR001807">
    <property type="entry name" value="ClC"/>
</dbReference>
<comment type="subcellular location">
    <subcellularLocation>
        <location evidence="1">Membrane</location>
        <topology evidence="1">Multi-pass membrane protein</topology>
    </subcellularLocation>
</comment>
<dbReference type="Ensembl" id="ENSANIT00000016257.1">
    <property type="protein sequence ID" value="ENSANIP00000015711.1"/>
    <property type="gene ID" value="ENSANIG00000010694.1"/>
</dbReference>
<keyword evidence="6" id="KW-0129">CBS domain</keyword>
<keyword evidence="5" id="KW-0406">Ion transport</keyword>
<evidence type="ECO:0000256" key="4">
    <source>
        <dbReference type="ARBA" id="ARBA00022989"/>
    </source>
</evidence>
<evidence type="ECO:0000256" key="6">
    <source>
        <dbReference type="ARBA" id="ARBA00023122"/>
    </source>
</evidence>
<dbReference type="AlphaFoldDB" id="A0A8B9N1D4"/>
<dbReference type="Gene3D" id="1.10.3080.10">
    <property type="entry name" value="Clc chloride channel"/>
    <property type="match status" value="1"/>
</dbReference>
<sequence>MLLATIFLAGGVTRMTVSLVVIVFELTGGLEYIVPLMAAVMTSNRPKHHLLWHFCLF</sequence>
<keyword evidence="10" id="KW-1185">Reference proteome</keyword>
<accession>A0A8B9N1D4</accession>
<evidence type="ECO:0000256" key="1">
    <source>
        <dbReference type="ARBA" id="ARBA00004141"/>
    </source>
</evidence>
<dbReference type="GO" id="GO:0005794">
    <property type="term" value="C:Golgi apparatus"/>
    <property type="evidence" value="ECO:0007669"/>
    <property type="project" value="TreeGrafter"/>
</dbReference>
<dbReference type="InterPro" id="IPR014743">
    <property type="entry name" value="Cl-channel_core"/>
</dbReference>
<evidence type="ECO:0000256" key="8">
    <source>
        <dbReference type="ARBA" id="ARBA00023214"/>
    </source>
</evidence>
<keyword evidence="7" id="KW-0472">Membrane</keyword>
<dbReference type="GO" id="GO:0008021">
    <property type="term" value="C:synaptic vesicle"/>
    <property type="evidence" value="ECO:0007669"/>
    <property type="project" value="TreeGrafter"/>
</dbReference>
<reference evidence="9" key="1">
    <citation type="submission" date="2025-08" db="UniProtKB">
        <authorList>
            <consortium name="Ensembl"/>
        </authorList>
    </citation>
    <scope>IDENTIFICATION</scope>
</reference>